<dbReference type="Proteomes" id="UP001497535">
    <property type="component" value="Unassembled WGS sequence"/>
</dbReference>
<proteinExistence type="predicted"/>
<gene>
    <name evidence="1" type="ORF">MENTE1834_LOCUS21761</name>
</gene>
<sequence length="1347" mass="149796">MNLDEIFAYYVTFRHSPFRHIFRKLYILLFVYLSSVKVLSTRSFQSICTLKIVSFFHLSRLLIIVMASAFPTLSPTASTIRKTFFDTAGVGVISGSAIFAVYPVTERKGRARNFHVSVHMTMFEVHKTLKDARNKKSPKYLVDFGDVFNVSVQNEPIQIKDDCICLMDPNTSFFFRPTDSEYDLQAWFDWILERTRECRSTKLLRPAAWDVQIICKPKLRRDYSKKLQPEIKNDDLAEKRPQLLGLRRLCVCQSSFLLFTLGCRPSPNVDAPFDKNTFIDLSLNVISNYGTQERFFFVRIGRCSEIGSGELWMATEHGSSARSIHERISQINQRESERRRAQGIKINLPTISSSVLKSRAHRERSQTQNTKKLSKLSSSNNKQPEMNKIDESHKVSSNSTKDVGLTPKLSNTSQTGQVDARSERVDSFSCLQSIPEKSLLGEMSEHLSITSGKKNSIVGLFTSRLGAKMSTGSSGKQTENKADHLSTPYILKEETVNNDNTSLTNVPVSSNQSGYKNSVVSSVFGIRTRRNSLSGSSRNQQSTTVQKAPMTSSSSVFSNQPSYDCAEDYMTYDPDEQHSQCGGHSLKLGSVSSRVSTSALTRAESRKSNSSISGASSFRQQALSNCSFGLHHDLYSSSKGSQSYVGSEYLEMNIKQKPQKSNNDSSFPLCEVQSYISNSSDSCWTQSSNTPRSGEITHQASLTVNQPRAQSPDSRLVGCPSATLSINSDQVGGIAGNNVKPSQLLHPTSNSSPPNYFKKTILGHKAKSVKTQEIDVTATNEHLKNRESDFVENKQLSVTDNILADVRKRAHSVGSKTWIKPSLKKFQIPFTTKKCQDTSDLRVTEQVDSRRNTFEAKSTCSASTSCYPHSTDDHVEIDFGIIVFYSLIKNSINSDRDESQSIDSIPSIHSRHSSVSVHCPMGIRYTLDTTIPLSHTRGFGPCIGIELKDGNEKKSLEKLCLQKNCWRDCGQIRRKRSVPEMFQQQNETNNNKSPAQQSLAQQLATNESDQQHQCSCCNNRHHSIASDHSLALRCLRSSAEKRGCVSISLANSSQTKRSPPRALSSLSSSQIPTSQSMGSSSGISSRSNTESSSTSVIIERETRNNKMPERPIAEDENDDYVMLSTPKSQRSATNPQQLTVRSICTIMESSPSPNSSLSSDGESKKRAGKLTTKDRAVSHTPSVPPDDTAILMLARRNTRAAGQSPVRGVISNDSPVRARLSVSSRSRSPSLSPHQPHRKFSSSSTTPQSHTPVRSYFPNQQQDLQHRGSPSPTRRKMSSASFSPQEQRMVFVDASTDKIRRKFTCPNLATVPNFTTRSQLSHASRRSVNKESECNDCNYALISGQEI</sequence>
<name>A0ACB0Z991_MELEN</name>
<evidence type="ECO:0000313" key="2">
    <source>
        <dbReference type="Proteomes" id="UP001497535"/>
    </source>
</evidence>
<organism evidence="1 2">
    <name type="scientific">Meloidogyne enterolobii</name>
    <name type="common">Root-knot nematode worm</name>
    <name type="synonym">Meloidogyne mayaguensis</name>
    <dbReference type="NCBI Taxonomy" id="390850"/>
    <lineage>
        <taxon>Eukaryota</taxon>
        <taxon>Metazoa</taxon>
        <taxon>Ecdysozoa</taxon>
        <taxon>Nematoda</taxon>
        <taxon>Chromadorea</taxon>
        <taxon>Rhabditida</taxon>
        <taxon>Tylenchina</taxon>
        <taxon>Tylenchomorpha</taxon>
        <taxon>Tylenchoidea</taxon>
        <taxon>Meloidogynidae</taxon>
        <taxon>Meloidogyninae</taxon>
        <taxon>Meloidogyne</taxon>
    </lineage>
</organism>
<keyword evidence="2" id="KW-1185">Reference proteome</keyword>
<reference evidence="1" key="1">
    <citation type="submission" date="2023-11" db="EMBL/GenBank/DDBJ databases">
        <authorList>
            <person name="Poullet M."/>
        </authorList>
    </citation>
    <scope>NUCLEOTIDE SEQUENCE</scope>
    <source>
        <strain evidence="1">E1834</strain>
    </source>
</reference>
<evidence type="ECO:0000313" key="1">
    <source>
        <dbReference type="EMBL" id="CAK5074986.1"/>
    </source>
</evidence>
<protein>
    <submittedName>
        <fullName evidence="1">Uncharacterized protein</fullName>
    </submittedName>
</protein>
<dbReference type="EMBL" id="CAVMJV010000027">
    <property type="protein sequence ID" value="CAK5074986.1"/>
    <property type="molecule type" value="Genomic_DNA"/>
</dbReference>
<comment type="caution">
    <text evidence="1">The sequence shown here is derived from an EMBL/GenBank/DDBJ whole genome shotgun (WGS) entry which is preliminary data.</text>
</comment>
<accession>A0ACB0Z991</accession>